<dbReference type="PANTHER" id="PTHR46211:SF14">
    <property type="entry name" value="GLYCEROPHOSPHODIESTER PHOSPHODIESTERASE"/>
    <property type="match status" value="1"/>
</dbReference>
<dbReference type="GO" id="GO:0008081">
    <property type="term" value="F:phosphoric diester hydrolase activity"/>
    <property type="evidence" value="ECO:0007669"/>
    <property type="project" value="InterPro"/>
</dbReference>
<dbReference type="PROSITE" id="PS51704">
    <property type="entry name" value="GP_PDE"/>
    <property type="match status" value="1"/>
</dbReference>
<gene>
    <name evidence="2" type="ORF">GSTUAT00006498001</name>
</gene>
<evidence type="ECO:0000313" key="2">
    <source>
        <dbReference type="EMBL" id="CUS09376.1"/>
    </source>
</evidence>
<dbReference type="Proteomes" id="UP001412239">
    <property type="component" value="Unassembled WGS sequence"/>
</dbReference>
<dbReference type="SUPFAM" id="SSF51695">
    <property type="entry name" value="PLC-like phosphodiesterases"/>
    <property type="match status" value="1"/>
</dbReference>
<feature type="domain" description="GP-PDE" evidence="1">
    <location>
        <begin position="58"/>
        <end position="374"/>
    </location>
</feature>
<reference evidence="2" key="1">
    <citation type="submission" date="2015-10" db="EMBL/GenBank/DDBJ databases">
        <authorList>
            <person name="Regsiter A."/>
            <person name="william w."/>
        </authorList>
    </citation>
    <scope>NUCLEOTIDE SEQUENCE</scope>
    <source>
        <strain evidence="2">Montdore</strain>
    </source>
</reference>
<dbReference type="Gene3D" id="3.20.20.190">
    <property type="entry name" value="Phosphatidylinositol (PI) phosphodiesterase"/>
    <property type="match status" value="1"/>
</dbReference>
<sequence length="396" mass="43714">IHAAPPFPPRLVIIDLFLLHYLKEMISSPAAGLAAAFGLFMVASAHPIATGDLHGEIRGVQAHRGGLGMRPESTLFAFGYALEIGVDVLEMDTVFTKDGIPVIWHDHRIQNDKCNDTVPGANYVGKYIANLTLAQVQVKWSSQRFNSVSNASQTLDCGSQQLPKHDQAELHPRAKISTLEEVLDLIDCYGDKKVVLNLETKLDPEHANETLSVETYIDNIVPILQRRGYADRTYIQSFDWRTIVGIKKKFPKTRTVALLDDTTVTPSGHLGYAWLGGIDVRDFAGDWVKAAHSIGATALSPVHGTPSSASVNTPGYKPFTTTDVVNRAHELGMMVIPWTVDDEVTIDKLFEPGKLLTYPSEIISNYPEKVIWIGRQRGVHLGLKRNPSKPQCFSRA</sequence>
<evidence type="ECO:0000259" key="1">
    <source>
        <dbReference type="PROSITE" id="PS51704"/>
    </source>
</evidence>
<dbReference type="InterPro" id="IPR017946">
    <property type="entry name" value="PLC-like_Pdiesterase_TIM-brl"/>
</dbReference>
<proteinExistence type="predicted"/>
<dbReference type="PANTHER" id="PTHR46211">
    <property type="entry name" value="GLYCEROPHOSPHORYL DIESTER PHOSPHODIESTERASE"/>
    <property type="match status" value="1"/>
</dbReference>
<evidence type="ECO:0000313" key="3">
    <source>
        <dbReference type="Proteomes" id="UP001412239"/>
    </source>
</evidence>
<organism evidence="2 3">
    <name type="scientific">Tuber aestivum</name>
    <name type="common">summer truffle</name>
    <dbReference type="NCBI Taxonomy" id="59557"/>
    <lineage>
        <taxon>Eukaryota</taxon>
        <taxon>Fungi</taxon>
        <taxon>Dikarya</taxon>
        <taxon>Ascomycota</taxon>
        <taxon>Pezizomycotina</taxon>
        <taxon>Pezizomycetes</taxon>
        <taxon>Pezizales</taxon>
        <taxon>Tuberaceae</taxon>
        <taxon>Tuber</taxon>
    </lineage>
</organism>
<feature type="non-terminal residue" evidence="2">
    <location>
        <position position="1"/>
    </location>
</feature>
<dbReference type="InterPro" id="IPR030395">
    <property type="entry name" value="GP_PDE_dom"/>
</dbReference>
<protein>
    <recommendedName>
        <fullName evidence="1">GP-PDE domain-containing protein</fullName>
    </recommendedName>
</protein>
<dbReference type="EMBL" id="LN891083">
    <property type="protein sequence ID" value="CUS09376.1"/>
    <property type="molecule type" value="Genomic_DNA"/>
</dbReference>
<feature type="non-terminal residue" evidence="2">
    <location>
        <position position="396"/>
    </location>
</feature>
<dbReference type="GO" id="GO:0006629">
    <property type="term" value="P:lipid metabolic process"/>
    <property type="evidence" value="ECO:0007669"/>
    <property type="project" value="InterPro"/>
</dbReference>
<dbReference type="Pfam" id="PF03009">
    <property type="entry name" value="GDPD"/>
    <property type="match status" value="1"/>
</dbReference>
<dbReference type="AlphaFoldDB" id="A0A292PPB9"/>
<accession>A0A292PPB9</accession>
<keyword evidence="3" id="KW-1185">Reference proteome</keyword>
<dbReference type="PROSITE" id="PS50007">
    <property type="entry name" value="PIPLC_X_DOMAIN"/>
    <property type="match status" value="1"/>
</dbReference>
<name>A0A292PPB9_9PEZI</name>